<feature type="compositionally biased region" description="Basic and acidic residues" evidence="1">
    <location>
        <begin position="106"/>
        <end position="122"/>
    </location>
</feature>
<dbReference type="OrthoDB" id="4900688at2759"/>
<feature type="compositionally biased region" description="Polar residues" evidence="1">
    <location>
        <begin position="359"/>
        <end position="368"/>
    </location>
</feature>
<feature type="region of interest" description="Disordered" evidence="1">
    <location>
        <begin position="98"/>
        <end position="150"/>
    </location>
</feature>
<accession>A0A9P8VY25</accession>
<keyword evidence="3" id="KW-1185">Reference proteome</keyword>
<proteinExistence type="predicted"/>
<name>A0A9P8VY25_9HYPO</name>
<feature type="compositionally biased region" description="Basic and acidic residues" evidence="1">
    <location>
        <begin position="369"/>
        <end position="379"/>
    </location>
</feature>
<gene>
    <name evidence="2" type="ORF">B0T10DRAFT_97853</name>
</gene>
<protein>
    <submittedName>
        <fullName evidence="2">Uncharacterized protein</fullName>
    </submittedName>
</protein>
<feature type="region of interest" description="Disordered" evidence="1">
    <location>
        <begin position="344"/>
        <end position="379"/>
    </location>
</feature>
<evidence type="ECO:0000256" key="1">
    <source>
        <dbReference type="SAM" id="MobiDB-lite"/>
    </source>
</evidence>
<evidence type="ECO:0000313" key="3">
    <source>
        <dbReference type="Proteomes" id="UP000777438"/>
    </source>
</evidence>
<dbReference type="AlphaFoldDB" id="A0A9P8VY25"/>
<evidence type="ECO:0000313" key="2">
    <source>
        <dbReference type="EMBL" id="KAH6884846.1"/>
    </source>
</evidence>
<dbReference type="Proteomes" id="UP000777438">
    <property type="component" value="Unassembled WGS sequence"/>
</dbReference>
<sequence>MATTERSNDPGTRIKAKWKNCVILSRSLSSKPFPQWQEVQTSRLEQWGRKTLEHEYHSQESPALAMVLEEDREALQMYNELLDVLVRHFRALKRCPSVHGSVGAGKRVEEKKTSRVRSDRASKSRRSKSATPSYIESPTKRRLSRAASDAEAARSFHAPVNYLGIEQKSAPSIHSAHSALSDATSEFSTQEMDQDMVAESKSMVDEFIQKLYDFTDSLPLDNEPLPETAYRDFLYREIHRTVSKLMPKAKPFMRHRVSRAGSAWLREMAESKDRANGLLAETYYAGKYTHEQSIRRVSSQPNDPTFPSLDWIEHDLRRTHTGEKNVVFPSRHNHLQTSALKGIGDQYESETSEGPVYSQERSSPYDSDNSQRDVAHEKPAASSRRAIYICIDESCPSPYTLFDSHKSWETHVRDMHLLLKTGTWTCKAWCHVSEPGGYPSFHNEDEFRAHMEQDHPTMLNSQKNHQKGDLLKSLAEACYRPAPAKAAQVDCPLCIEDWARDLRLHGKWDETVLLTHVAGHLEEISSQILYLLSMLNSSTKHDLLGTMYG</sequence>
<dbReference type="EMBL" id="JAGPYM010000019">
    <property type="protein sequence ID" value="KAH6884846.1"/>
    <property type="molecule type" value="Genomic_DNA"/>
</dbReference>
<reference evidence="2 3" key="1">
    <citation type="journal article" date="2021" name="Nat. Commun.">
        <title>Genetic determinants of endophytism in the Arabidopsis root mycobiome.</title>
        <authorList>
            <person name="Mesny F."/>
            <person name="Miyauchi S."/>
            <person name="Thiergart T."/>
            <person name="Pickel B."/>
            <person name="Atanasova L."/>
            <person name="Karlsson M."/>
            <person name="Huettel B."/>
            <person name="Barry K.W."/>
            <person name="Haridas S."/>
            <person name="Chen C."/>
            <person name="Bauer D."/>
            <person name="Andreopoulos W."/>
            <person name="Pangilinan J."/>
            <person name="LaButti K."/>
            <person name="Riley R."/>
            <person name="Lipzen A."/>
            <person name="Clum A."/>
            <person name="Drula E."/>
            <person name="Henrissat B."/>
            <person name="Kohler A."/>
            <person name="Grigoriev I.V."/>
            <person name="Martin F.M."/>
            <person name="Hacquard S."/>
        </authorList>
    </citation>
    <scope>NUCLEOTIDE SEQUENCE [LARGE SCALE GENOMIC DNA]</scope>
    <source>
        <strain evidence="2 3">MPI-CAGE-CH-0241</strain>
    </source>
</reference>
<comment type="caution">
    <text evidence="2">The sequence shown here is derived from an EMBL/GenBank/DDBJ whole genome shotgun (WGS) entry which is preliminary data.</text>
</comment>
<organism evidence="2 3">
    <name type="scientific">Thelonectria olida</name>
    <dbReference type="NCBI Taxonomy" id="1576542"/>
    <lineage>
        <taxon>Eukaryota</taxon>
        <taxon>Fungi</taxon>
        <taxon>Dikarya</taxon>
        <taxon>Ascomycota</taxon>
        <taxon>Pezizomycotina</taxon>
        <taxon>Sordariomycetes</taxon>
        <taxon>Hypocreomycetidae</taxon>
        <taxon>Hypocreales</taxon>
        <taxon>Nectriaceae</taxon>
        <taxon>Thelonectria</taxon>
    </lineage>
</organism>